<accession>A0A382MZL5</accession>
<organism evidence="2">
    <name type="scientific">marine metagenome</name>
    <dbReference type="NCBI Taxonomy" id="408172"/>
    <lineage>
        <taxon>unclassified sequences</taxon>
        <taxon>metagenomes</taxon>
        <taxon>ecological metagenomes</taxon>
    </lineage>
</organism>
<evidence type="ECO:0000313" key="2">
    <source>
        <dbReference type="EMBL" id="SVC54206.1"/>
    </source>
</evidence>
<evidence type="ECO:0000256" key="1">
    <source>
        <dbReference type="SAM" id="Phobius"/>
    </source>
</evidence>
<keyword evidence="1" id="KW-0472">Membrane</keyword>
<dbReference type="AlphaFoldDB" id="A0A382MZL5"/>
<feature type="transmembrane region" description="Helical" evidence="1">
    <location>
        <begin position="82"/>
        <end position="100"/>
    </location>
</feature>
<proteinExistence type="predicted"/>
<protein>
    <submittedName>
        <fullName evidence="2">Uncharacterized protein</fullName>
    </submittedName>
</protein>
<keyword evidence="1" id="KW-1133">Transmembrane helix</keyword>
<keyword evidence="1" id="KW-0812">Transmembrane</keyword>
<sequence>MNNINLSESIDAQALKLRQDEELLYSSDFAMLTNRRILVPNIGNKRAPQLLSDWQEAPIAESMPPQLKNGGKQGKREFGTRLTLIGAGLVLLQILPFYVIDQNLVGILGRFFEV</sequence>
<feature type="non-terminal residue" evidence="2">
    <location>
        <position position="114"/>
    </location>
</feature>
<dbReference type="EMBL" id="UINC01096923">
    <property type="protein sequence ID" value="SVC54206.1"/>
    <property type="molecule type" value="Genomic_DNA"/>
</dbReference>
<name>A0A382MZL5_9ZZZZ</name>
<gene>
    <name evidence="2" type="ORF">METZ01_LOCUS307060</name>
</gene>
<reference evidence="2" key="1">
    <citation type="submission" date="2018-05" db="EMBL/GenBank/DDBJ databases">
        <authorList>
            <person name="Lanie J.A."/>
            <person name="Ng W.-L."/>
            <person name="Kazmierczak K.M."/>
            <person name="Andrzejewski T.M."/>
            <person name="Davidsen T.M."/>
            <person name="Wayne K.J."/>
            <person name="Tettelin H."/>
            <person name="Glass J.I."/>
            <person name="Rusch D."/>
            <person name="Podicherti R."/>
            <person name="Tsui H.-C.T."/>
            <person name="Winkler M.E."/>
        </authorList>
    </citation>
    <scope>NUCLEOTIDE SEQUENCE</scope>
</reference>